<dbReference type="OrthoDB" id="1933717at2759"/>
<comment type="similarity">
    <text evidence="1">Belongs to the short-chain dehydrogenases/reductases (SDR) family.</text>
</comment>
<evidence type="ECO:0000313" key="3">
    <source>
        <dbReference type="EMBL" id="KXG51992.1"/>
    </source>
</evidence>
<evidence type="ECO:0000313" key="4">
    <source>
        <dbReference type="Proteomes" id="UP000070168"/>
    </source>
</evidence>
<evidence type="ECO:0000256" key="2">
    <source>
        <dbReference type="ARBA" id="ARBA00023002"/>
    </source>
</evidence>
<protein>
    <submittedName>
        <fullName evidence="3">Short-chain dehydrogenase/reductase SDR</fullName>
    </submittedName>
</protein>
<dbReference type="SUPFAM" id="SSF51735">
    <property type="entry name" value="NAD(P)-binding Rossmann-fold domains"/>
    <property type="match status" value="1"/>
</dbReference>
<proteinExistence type="inferred from homology"/>
<dbReference type="PRINTS" id="PR00081">
    <property type="entry name" value="GDHRDH"/>
</dbReference>
<comment type="caution">
    <text evidence="3">The sequence shown here is derived from an EMBL/GenBank/DDBJ whole genome shotgun (WGS) entry which is preliminary data.</text>
</comment>
<keyword evidence="2" id="KW-0560">Oxidoreductase</keyword>
<dbReference type="PANTHER" id="PTHR43008:SF4">
    <property type="entry name" value="CHAIN DEHYDROGENASE, PUTATIVE (AFU_ORTHOLOGUE AFUA_4G08710)-RELATED"/>
    <property type="match status" value="1"/>
</dbReference>
<dbReference type="Proteomes" id="UP000070168">
    <property type="component" value="Unassembled WGS sequence"/>
</dbReference>
<dbReference type="EMBL" id="LHQR01000027">
    <property type="protein sequence ID" value="KXG51992.1"/>
    <property type="molecule type" value="Genomic_DNA"/>
</dbReference>
<gene>
    <name evidence="3" type="ORF">PGRI_082760</name>
</gene>
<dbReference type="GO" id="GO:0016616">
    <property type="term" value="F:oxidoreductase activity, acting on the CH-OH group of donors, NAD or NADP as acceptor"/>
    <property type="evidence" value="ECO:0007669"/>
    <property type="project" value="UniProtKB-ARBA"/>
</dbReference>
<dbReference type="RefSeq" id="XP_040650528.1">
    <property type="nucleotide sequence ID" value="XM_040795990.1"/>
</dbReference>
<accession>A0A135LSP9</accession>
<dbReference type="GO" id="GO:0050664">
    <property type="term" value="F:oxidoreductase activity, acting on NAD(P)H, oxygen as acceptor"/>
    <property type="evidence" value="ECO:0007669"/>
    <property type="project" value="TreeGrafter"/>
</dbReference>
<organism evidence="3 4">
    <name type="scientific">Penicillium patulum</name>
    <name type="common">Penicillium griseofulvum</name>
    <dbReference type="NCBI Taxonomy" id="5078"/>
    <lineage>
        <taxon>Eukaryota</taxon>
        <taxon>Fungi</taxon>
        <taxon>Dikarya</taxon>
        <taxon>Ascomycota</taxon>
        <taxon>Pezizomycotina</taxon>
        <taxon>Eurotiomycetes</taxon>
        <taxon>Eurotiomycetidae</taxon>
        <taxon>Eurotiales</taxon>
        <taxon>Aspergillaceae</taxon>
        <taxon>Penicillium</taxon>
    </lineage>
</organism>
<reference evidence="3 4" key="1">
    <citation type="journal article" date="2016" name="BMC Genomics">
        <title>Genome sequencing and secondary metabolism of the postharvest pathogen Penicillium griseofulvum.</title>
        <authorList>
            <person name="Banani H."/>
            <person name="Marcet-Houben M."/>
            <person name="Ballester A.R."/>
            <person name="Abbruscato P."/>
            <person name="Gonzalez-Candelas L."/>
            <person name="Gabaldon T."/>
            <person name="Spadaro D."/>
        </authorList>
    </citation>
    <scope>NUCLEOTIDE SEQUENCE [LARGE SCALE GENOMIC DNA]</scope>
    <source>
        <strain evidence="3 4">PG3</strain>
    </source>
</reference>
<sequence>MTFRNQEWINASELPPFVRDELLGPATSVTERYYRTAKGGFLDPAKVTLEKPFVVAIAGSGKGIGADIALSYASAGATGILLSSRTEKDLRKVAEDINSINPSCQVEYEVCDVSRKEDVQRLASHCKKSFGRLDVAVINAAILSKFVNDPDGTTRLPHGILEDTPEDHFNVWQTNYNGAYLTAKTLLPLIQETTGGVKAIVFVSSLGSLYHNTAICSAAYNISKFALNRLAEYVHEDYKADGVVSFALHPGCIQVNKDYEKEWEDVLIDDISLPGGFCVWLTKAKRDWLSGRFISSNWDVNELESRKDGIVAKDLFKFTLTL</sequence>
<dbReference type="GeneID" id="63711290"/>
<dbReference type="InterPro" id="IPR002347">
    <property type="entry name" value="SDR_fam"/>
</dbReference>
<dbReference type="PANTHER" id="PTHR43008">
    <property type="entry name" value="BENZIL REDUCTASE"/>
    <property type="match status" value="1"/>
</dbReference>
<name>A0A135LSP9_PENPA</name>
<dbReference type="AlphaFoldDB" id="A0A135LSP9"/>
<keyword evidence="4" id="KW-1185">Reference proteome</keyword>
<dbReference type="CDD" id="cd05233">
    <property type="entry name" value="SDR_c"/>
    <property type="match status" value="1"/>
</dbReference>
<dbReference type="Gene3D" id="3.40.50.720">
    <property type="entry name" value="NAD(P)-binding Rossmann-like Domain"/>
    <property type="match status" value="1"/>
</dbReference>
<evidence type="ECO:0000256" key="1">
    <source>
        <dbReference type="ARBA" id="ARBA00006484"/>
    </source>
</evidence>
<dbReference type="InterPro" id="IPR036291">
    <property type="entry name" value="NAD(P)-bd_dom_sf"/>
</dbReference>
<dbReference type="OMA" id="WDVNELE"/>
<dbReference type="STRING" id="5078.A0A135LSP9"/>
<dbReference type="Pfam" id="PF00106">
    <property type="entry name" value="adh_short"/>
    <property type="match status" value="1"/>
</dbReference>